<dbReference type="KEGG" id="sro:Sros_8399"/>
<protein>
    <recommendedName>
        <fullName evidence="3">Phosphotransacetylase</fullName>
    </recommendedName>
</protein>
<gene>
    <name evidence="1" type="ordered locus">Sros_8399</name>
</gene>
<dbReference type="Proteomes" id="UP000002029">
    <property type="component" value="Chromosome"/>
</dbReference>
<proteinExistence type="predicted"/>
<dbReference type="RefSeq" id="WP_012894773.1">
    <property type="nucleotide sequence ID" value="NC_013595.1"/>
</dbReference>
<evidence type="ECO:0000313" key="1">
    <source>
        <dbReference type="EMBL" id="ACZ91044.1"/>
    </source>
</evidence>
<reference evidence="1 2" key="1">
    <citation type="journal article" date="2010" name="Stand. Genomic Sci.">
        <title>Complete genome sequence of Streptosporangium roseum type strain (NI 9100).</title>
        <authorList>
            <person name="Nolan M."/>
            <person name="Sikorski J."/>
            <person name="Jando M."/>
            <person name="Lucas S."/>
            <person name="Lapidus A."/>
            <person name="Glavina Del Rio T."/>
            <person name="Chen F."/>
            <person name="Tice H."/>
            <person name="Pitluck S."/>
            <person name="Cheng J.F."/>
            <person name="Chertkov O."/>
            <person name="Sims D."/>
            <person name="Meincke L."/>
            <person name="Brettin T."/>
            <person name="Han C."/>
            <person name="Detter J.C."/>
            <person name="Bruce D."/>
            <person name="Goodwin L."/>
            <person name="Land M."/>
            <person name="Hauser L."/>
            <person name="Chang Y.J."/>
            <person name="Jeffries C.D."/>
            <person name="Ivanova N."/>
            <person name="Mavromatis K."/>
            <person name="Mikhailova N."/>
            <person name="Chen A."/>
            <person name="Palaniappan K."/>
            <person name="Chain P."/>
            <person name="Rohde M."/>
            <person name="Goker M."/>
            <person name="Bristow J."/>
            <person name="Eisen J.A."/>
            <person name="Markowitz V."/>
            <person name="Hugenholtz P."/>
            <person name="Kyrpides N.C."/>
            <person name="Klenk H.P."/>
        </authorList>
    </citation>
    <scope>NUCLEOTIDE SEQUENCE [LARGE SCALE GENOMIC DNA]</scope>
    <source>
        <strain evidence="2">ATCC 12428 / DSM 43021 / JCM 3005 / NI 9100</strain>
    </source>
</reference>
<dbReference type="HOGENOM" id="CLU_118602_0_0_11"/>
<dbReference type="InterPro" id="IPR046646">
    <property type="entry name" value="DUF6758"/>
</dbReference>
<keyword evidence="2" id="KW-1185">Reference proteome</keyword>
<accession>D2B0N2</accession>
<evidence type="ECO:0008006" key="3">
    <source>
        <dbReference type="Google" id="ProtNLM"/>
    </source>
</evidence>
<dbReference type="EMBL" id="CP001814">
    <property type="protein sequence ID" value="ACZ91044.1"/>
    <property type="molecule type" value="Genomic_DNA"/>
</dbReference>
<dbReference type="eggNOG" id="ENOG5030GNI">
    <property type="taxonomic scope" value="Bacteria"/>
</dbReference>
<dbReference type="Pfam" id="PF20544">
    <property type="entry name" value="DUF6758"/>
    <property type="match status" value="1"/>
</dbReference>
<dbReference type="OrthoDB" id="5179979at2"/>
<sequence length="213" mass="22340">MRAAPVCPRCFGPLRPPSAWSSAWRCGPHGDVLPLQPPRRPSSAAVEAISRNALVPAWLPWPLPQGWLVTGLAEAGDERSGVRATVIALSGPSLIHGPADLLIIAEEPGVGLGAGFAGLDGTDPGTGFDEGPPHAKVEIKGHPAALWCVGAAPDRAVYAGEALGNWLWTVIWPAEAGYLMTLAELSLRDLRDQDQAIDPPFGAFSPRLDGEDA</sequence>
<organism evidence="1 2">
    <name type="scientific">Streptosporangium roseum (strain ATCC 12428 / DSM 43021 / JCM 3005 / KCTC 9067 / NCIMB 10171 / NRRL 2505 / NI 9100)</name>
    <dbReference type="NCBI Taxonomy" id="479432"/>
    <lineage>
        <taxon>Bacteria</taxon>
        <taxon>Bacillati</taxon>
        <taxon>Actinomycetota</taxon>
        <taxon>Actinomycetes</taxon>
        <taxon>Streptosporangiales</taxon>
        <taxon>Streptosporangiaceae</taxon>
        <taxon>Streptosporangium</taxon>
    </lineage>
</organism>
<name>D2B0N2_STRRD</name>
<dbReference type="STRING" id="479432.Sros_8399"/>
<evidence type="ECO:0000313" key="2">
    <source>
        <dbReference type="Proteomes" id="UP000002029"/>
    </source>
</evidence>
<dbReference type="AlphaFoldDB" id="D2B0N2"/>